<evidence type="ECO:0000256" key="5">
    <source>
        <dbReference type="ARBA" id="ARBA00022833"/>
    </source>
</evidence>
<dbReference type="GO" id="GO:0043565">
    <property type="term" value="F:sequence-specific DNA binding"/>
    <property type="evidence" value="ECO:0007669"/>
    <property type="project" value="InterPro"/>
</dbReference>
<accession>A0A2A6BZF8</accession>
<dbReference type="InterPro" id="IPR000949">
    <property type="entry name" value="ELM2_dom"/>
</dbReference>
<keyword evidence="2" id="KW-0678">Repressor</keyword>
<protein>
    <submittedName>
        <fullName evidence="11">Egl-27</fullName>
    </submittedName>
</protein>
<dbReference type="Pfam" id="PF00320">
    <property type="entry name" value="GATA"/>
    <property type="match status" value="1"/>
</dbReference>
<evidence type="ECO:0000256" key="4">
    <source>
        <dbReference type="ARBA" id="ARBA00022771"/>
    </source>
</evidence>
<dbReference type="InterPro" id="IPR001005">
    <property type="entry name" value="SANT/Myb"/>
</dbReference>
<reference evidence="11" key="2">
    <citation type="submission" date="2022-06" db="UniProtKB">
        <authorList>
            <consortium name="EnsemblMetazoa"/>
        </authorList>
    </citation>
    <scope>IDENTIFICATION</scope>
    <source>
        <strain evidence="11">PS312</strain>
    </source>
</reference>
<feature type="compositionally biased region" description="Low complexity" evidence="10">
    <location>
        <begin position="673"/>
        <end position="686"/>
    </location>
</feature>
<dbReference type="SUPFAM" id="SSF46689">
    <property type="entry name" value="Homeodomain-like"/>
    <property type="match status" value="1"/>
</dbReference>
<feature type="compositionally biased region" description="Acidic residues" evidence="10">
    <location>
        <begin position="437"/>
        <end position="447"/>
    </location>
</feature>
<dbReference type="PROSITE" id="PS51156">
    <property type="entry name" value="ELM2"/>
    <property type="match status" value="1"/>
</dbReference>
<dbReference type="OrthoDB" id="6147534at2759"/>
<reference evidence="12" key="1">
    <citation type="journal article" date="2008" name="Nat. Genet.">
        <title>The Pristionchus pacificus genome provides a unique perspective on nematode lifestyle and parasitism.</title>
        <authorList>
            <person name="Dieterich C."/>
            <person name="Clifton S.W."/>
            <person name="Schuster L.N."/>
            <person name="Chinwalla A."/>
            <person name="Delehaunty K."/>
            <person name="Dinkelacker I."/>
            <person name="Fulton L."/>
            <person name="Fulton R."/>
            <person name="Godfrey J."/>
            <person name="Minx P."/>
            <person name="Mitreva M."/>
            <person name="Roeseler W."/>
            <person name="Tian H."/>
            <person name="Witte H."/>
            <person name="Yang S.P."/>
            <person name="Wilson R.K."/>
            <person name="Sommer R.J."/>
        </authorList>
    </citation>
    <scope>NUCLEOTIDE SEQUENCE [LARGE SCALE GENOMIC DNA]</scope>
    <source>
        <strain evidence="12">PS312</strain>
    </source>
</reference>
<keyword evidence="9" id="KW-0539">Nucleus</keyword>
<feature type="region of interest" description="Disordered" evidence="10">
    <location>
        <begin position="47"/>
        <end position="68"/>
    </location>
</feature>
<feature type="compositionally biased region" description="Basic residues" evidence="10">
    <location>
        <begin position="355"/>
        <end position="365"/>
    </location>
</feature>
<proteinExistence type="predicted"/>
<keyword evidence="6" id="KW-0805">Transcription regulation</keyword>
<evidence type="ECO:0000256" key="8">
    <source>
        <dbReference type="ARBA" id="ARBA00023163"/>
    </source>
</evidence>
<feature type="compositionally biased region" description="Basic and acidic residues" evidence="10">
    <location>
        <begin position="740"/>
        <end position="751"/>
    </location>
</feature>
<dbReference type="PROSITE" id="PS51293">
    <property type="entry name" value="SANT"/>
    <property type="match status" value="1"/>
</dbReference>
<dbReference type="InterPro" id="IPR000679">
    <property type="entry name" value="Znf_GATA"/>
</dbReference>
<dbReference type="PANTHER" id="PTHR13859">
    <property type="entry name" value="ATROPHIN-RELATED"/>
    <property type="match status" value="1"/>
</dbReference>
<evidence type="ECO:0000256" key="2">
    <source>
        <dbReference type="ARBA" id="ARBA00022491"/>
    </source>
</evidence>
<name>A0A2A6BZF8_PRIPA</name>
<dbReference type="Proteomes" id="UP000005239">
    <property type="component" value="Unassembled WGS sequence"/>
</dbReference>
<dbReference type="GO" id="GO:0003714">
    <property type="term" value="F:transcription corepressor activity"/>
    <property type="evidence" value="ECO:0000318"/>
    <property type="project" value="GO_Central"/>
</dbReference>
<dbReference type="InterPro" id="IPR009057">
    <property type="entry name" value="Homeodomain-like_sf"/>
</dbReference>
<evidence type="ECO:0000313" key="12">
    <source>
        <dbReference type="Proteomes" id="UP000005239"/>
    </source>
</evidence>
<dbReference type="Gene3D" id="4.10.1240.50">
    <property type="match status" value="1"/>
</dbReference>
<dbReference type="InterPro" id="IPR013088">
    <property type="entry name" value="Znf_NHR/GATA"/>
</dbReference>
<evidence type="ECO:0000313" key="11">
    <source>
        <dbReference type="EnsemblMetazoa" id="PPA08250.1"/>
    </source>
</evidence>
<dbReference type="Gene3D" id="3.30.50.10">
    <property type="entry name" value="Erythroid Transcription Factor GATA-1, subunit A"/>
    <property type="match status" value="1"/>
</dbReference>
<feature type="region of interest" description="Disordered" evidence="10">
    <location>
        <begin position="205"/>
        <end position="238"/>
    </location>
</feature>
<dbReference type="InterPro" id="IPR017884">
    <property type="entry name" value="SANT_dom"/>
</dbReference>
<dbReference type="SUPFAM" id="SSF57716">
    <property type="entry name" value="Glucocorticoid receptor-like (DNA-binding domain)"/>
    <property type="match status" value="1"/>
</dbReference>
<evidence type="ECO:0000256" key="9">
    <source>
        <dbReference type="ARBA" id="ARBA00023242"/>
    </source>
</evidence>
<dbReference type="FunFam" id="3.30.50.10:FF:000113">
    <property type="entry name" value="LD32549p"/>
    <property type="match status" value="1"/>
</dbReference>
<dbReference type="CDD" id="cd00202">
    <property type="entry name" value="ZnF_GATA"/>
    <property type="match status" value="1"/>
</dbReference>
<evidence type="ECO:0000256" key="6">
    <source>
        <dbReference type="ARBA" id="ARBA00023015"/>
    </source>
</evidence>
<keyword evidence="7" id="KW-0238">DNA-binding</keyword>
<dbReference type="GO" id="GO:0005634">
    <property type="term" value="C:nucleus"/>
    <property type="evidence" value="ECO:0000318"/>
    <property type="project" value="GO_Central"/>
</dbReference>
<dbReference type="GO" id="GO:0008270">
    <property type="term" value="F:zinc ion binding"/>
    <property type="evidence" value="ECO:0007669"/>
    <property type="project" value="UniProtKB-KW"/>
</dbReference>
<dbReference type="PANTHER" id="PTHR13859:SF11">
    <property type="entry name" value="GRUNGE, ISOFORM J"/>
    <property type="match status" value="1"/>
</dbReference>
<feature type="region of interest" description="Disordered" evidence="10">
    <location>
        <begin position="310"/>
        <end position="447"/>
    </location>
</feature>
<keyword evidence="5" id="KW-0862">Zinc</keyword>
<feature type="compositionally biased region" description="Basic and acidic residues" evidence="10">
    <location>
        <begin position="366"/>
        <end position="379"/>
    </location>
</feature>
<accession>A0A8R1U6E8</accession>
<sequence length="751" mass="84263">SQCTVYHVKDIVESREYDLSLDDTFFSCVLYNQESTRLASHNGEIRVGPSHQAKLPPDARSSVGEEKDRDELLFRPGQIDGEKQDKYVKMARTFRMVLLESGNIHEAEKGSRCRDMLLDDAISTLHRCNYSFGDAIKEMNANDQLLNADANFMTIEDTKKFTKGIKTMGKNFTRISKEMLPLHSRDQLVAFYYLWKKTPDAIKPKALNNRNRGAAGLRRGKKDKNSRPPSRELNDYASANEEEVELFDENKRLQYACHHCYGSESKDWHHAGKEPPMLLCTECRIYYKKYGQMRSVEKPATVPSCLFKRSNSETDQEEEAGVRTRAGKKENGRKRSPSYGEEGGGETNGDDEKKMKRLSNGKRKKSLGDKNGKRRKEDIIREEDDDDKKSSSNSPSPSGDKDMKKDEEEEKEENGVNVEIIEKKETEEASTMNGDDNGSDESESVEECYEALDEYPHGTPYRVYRRGNGNSCSRTDIITTTSAANIAKRKETAEVERQKNASIAAEARKKELAAQSQSNTCQPGPSNGLHHPQPRIPMQTMPQLNTHQEMANFLNTMARQAIPTNIYNPPHFTFDMRQLGFLTPQMAHAFMDQNQQLAAKMANQREMEALMRRQAVPSNFGLNGTNGPVVFNNPLPINIPPHLVAAMQQNHHNGAFSAPGMDAQNFARQSQIQPAGAAQTAAAQSVAPPPPPSVPTVTPTHDPLQQMMMGRSGPELASLYQQMAAGMANGMTNGNNHPSEMMRKLQQDSFK</sequence>
<dbReference type="EnsemblMetazoa" id="PPA08250.1">
    <property type="protein sequence ID" value="PPA08250.1"/>
    <property type="gene ID" value="WBGene00097804"/>
</dbReference>
<evidence type="ECO:0000256" key="7">
    <source>
        <dbReference type="ARBA" id="ARBA00023125"/>
    </source>
</evidence>
<dbReference type="SMART" id="SM00401">
    <property type="entry name" value="ZnF_GATA"/>
    <property type="match status" value="1"/>
</dbReference>
<evidence type="ECO:0000256" key="1">
    <source>
        <dbReference type="ARBA" id="ARBA00004123"/>
    </source>
</evidence>
<keyword evidence="8" id="KW-0804">Transcription</keyword>
<evidence type="ECO:0000256" key="10">
    <source>
        <dbReference type="SAM" id="MobiDB-lite"/>
    </source>
</evidence>
<organism evidence="11 12">
    <name type="scientific">Pristionchus pacificus</name>
    <name type="common">Parasitic nematode worm</name>
    <dbReference type="NCBI Taxonomy" id="54126"/>
    <lineage>
        <taxon>Eukaryota</taxon>
        <taxon>Metazoa</taxon>
        <taxon>Ecdysozoa</taxon>
        <taxon>Nematoda</taxon>
        <taxon>Chromadorea</taxon>
        <taxon>Rhabditida</taxon>
        <taxon>Rhabditina</taxon>
        <taxon>Diplogasteromorpha</taxon>
        <taxon>Diplogasteroidea</taxon>
        <taxon>Neodiplogasteridae</taxon>
        <taxon>Pristionchus</taxon>
    </lineage>
</organism>
<dbReference type="SMART" id="SM00717">
    <property type="entry name" value="SANT"/>
    <property type="match status" value="1"/>
</dbReference>
<feature type="compositionally biased region" description="Low complexity" evidence="10">
    <location>
        <begin position="205"/>
        <end position="217"/>
    </location>
</feature>
<feature type="region of interest" description="Disordered" evidence="10">
    <location>
        <begin position="669"/>
        <end position="705"/>
    </location>
</feature>
<comment type="subcellular location">
    <subcellularLocation>
        <location evidence="1">Nucleus</location>
    </subcellularLocation>
</comment>
<feature type="compositionally biased region" description="Basic and acidic residues" evidence="10">
    <location>
        <begin position="223"/>
        <end position="234"/>
    </location>
</feature>
<dbReference type="FunFam" id="1.10.10.60:FF:000012">
    <property type="entry name" value="Metastasis-associated 1 family, member 3"/>
    <property type="match status" value="1"/>
</dbReference>
<dbReference type="SMART" id="SM01189">
    <property type="entry name" value="ELM2"/>
    <property type="match status" value="1"/>
</dbReference>
<feature type="region of interest" description="Disordered" evidence="10">
    <location>
        <begin position="728"/>
        <end position="751"/>
    </location>
</feature>
<dbReference type="Gene3D" id="1.10.10.60">
    <property type="entry name" value="Homeodomain-like"/>
    <property type="match status" value="1"/>
</dbReference>
<keyword evidence="12" id="KW-1185">Reference proteome</keyword>
<keyword evidence="4" id="KW-0863">Zinc-finger</keyword>
<evidence type="ECO:0000256" key="3">
    <source>
        <dbReference type="ARBA" id="ARBA00022723"/>
    </source>
</evidence>
<dbReference type="Pfam" id="PF01448">
    <property type="entry name" value="ELM2"/>
    <property type="match status" value="1"/>
</dbReference>
<keyword evidence="3" id="KW-0479">Metal-binding</keyword>
<dbReference type="AlphaFoldDB" id="A0A2A6BZF8"/>
<gene>
    <name evidence="11" type="primary">WBGene00097804</name>
</gene>